<accession>A0A9N9LAN1</accession>
<comment type="caution">
    <text evidence="3">The sequence shown here is derived from an EMBL/GenBank/DDBJ whole genome shotgun (WGS) entry which is preliminary data.</text>
</comment>
<evidence type="ECO:0000256" key="2">
    <source>
        <dbReference type="SAM" id="SignalP"/>
    </source>
</evidence>
<dbReference type="PANTHER" id="PTHR31571">
    <property type="entry name" value="ALTERED INHERITANCE OF MITOCHONDRIA PROTEIN 6"/>
    <property type="match status" value="1"/>
</dbReference>
<sequence>MPSVSSCLLLLAFTLLGVGVGALNLDPALQEILDKAHQAPLYTYPTSLTQGTVPKPIHSHNDYWRDIPFYSALSQGAISIEADVWLYNATLHIGHEQGALTNERTFDCLYVSPILDVLKRQNPKSRFLSAPTHNGVFDTDAGQTLYLFVGLKTDGASTWPVVIKALEPLREAGFLTRVNNGALTKGAVTVIGTGNTPLNLVQLVLSRDYFWDGPIATLNTTFSNITALVSPIASASYKSIFGTVTGEKGLNETMLEVLRGQVKVAKEKGILLRYWDQPGWPIGTRNGIWRQLKDEGVDLINVDDVEAAAGTEW</sequence>
<evidence type="ECO:0008006" key="5">
    <source>
        <dbReference type="Google" id="ProtNLM"/>
    </source>
</evidence>
<name>A0A9N9LAN1_9HELO</name>
<dbReference type="InterPro" id="IPR051236">
    <property type="entry name" value="HAT_RTT109-like"/>
</dbReference>
<dbReference type="AlphaFoldDB" id="A0A9N9LAN1"/>
<protein>
    <recommendedName>
        <fullName evidence="5">Altered inheritance of mitochondria protein 6</fullName>
    </recommendedName>
</protein>
<evidence type="ECO:0000313" key="4">
    <source>
        <dbReference type="Proteomes" id="UP000701801"/>
    </source>
</evidence>
<dbReference type="GO" id="GO:0006629">
    <property type="term" value="P:lipid metabolic process"/>
    <property type="evidence" value="ECO:0007669"/>
    <property type="project" value="InterPro"/>
</dbReference>
<keyword evidence="4" id="KW-1185">Reference proteome</keyword>
<dbReference type="SUPFAM" id="SSF51695">
    <property type="entry name" value="PLC-like phosphodiesterases"/>
    <property type="match status" value="1"/>
</dbReference>
<keyword evidence="2" id="KW-0732">Signal</keyword>
<evidence type="ECO:0000313" key="3">
    <source>
        <dbReference type="EMBL" id="CAG8971690.1"/>
    </source>
</evidence>
<dbReference type="InterPro" id="IPR017946">
    <property type="entry name" value="PLC-like_Pdiesterase_TIM-brl"/>
</dbReference>
<evidence type="ECO:0000256" key="1">
    <source>
        <dbReference type="ARBA" id="ARBA00008858"/>
    </source>
</evidence>
<gene>
    <name evidence="3" type="ORF">HYALB_00003158</name>
</gene>
<organism evidence="3 4">
    <name type="scientific">Hymenoscyphus albidus</name>
    <dbReference type="NCBI Taxonomy" id="595503"/>
    <lineage>
        <taxon>Eukaryota</taxon>
        <taxon>Fungi</taxon>
        <taxon>Dikarya</taxon>
        <taxon>Ascomycota</taxon>
        <taxon>Pezizomycotina</taxon>
        <taxon>Leotiomycetes</taxon>
        <taxon>Helotiales</taxon>
        <taxon>Helotiaceae</taxon>
        <taxon>Hymenoscyphus</taxon>
    </lineage>
</organism>
<comment type="similarity">
    <text evidence="1">Belongs to the AIM6 family.</text>
</comment>
<dbReference type="PANTHER" id="PTHR31571:SF5">
    <property type="entry name" value="ALTERED INHERITANCE OF MITOCHONDRIA PROTEIN 6"/>
    <property type="match status" value="1"/>
</dbReference>
<feature type="chain" id="PRO_5040190508" description="Altered inheritance of mitochondria protein 6" evidence="2">
    <location>
        <begin position="23"/>
        <end position="313"/>
    </location>
</feature>
<reference evidence="3" key="1">
    <citation type="submission" date="2021-07" db="EMBL/GenBank/DDBJ databases">
        <authorList>
            <person name="Durling M."/>
        </authorList>
    </citation>
    <scope>NUCLEOTIDE SEQUENCE</scope>
</reference>
<dbReference type="OrthoDB" id="4153866at2759"/>
<proteinExistence type="inferred from homology"/>
<dbReference type="EMBL" id="CAJVRM010000026">
    <property type="protein sequence ID" value="CAG8971690.1"/>
    <property type="molecule type" value="Genomic_DNA"/>
</dbReference>
<dbReference type="Proteomes" id="UP000701801">
    <property type="component" value="Unassembled WGS sequence"/>
</dbReference>
<dbReference type="GO" id="GO:0008081">
    <property type="term" value="F:phosphoric diester hydrolase activity"/>
    <property type="evidence" value="ECO:0007669"/>
    <property type="project" value="InterPro"/>
</dbReference>
<feature type="signal peptide" evidence="2">
    <location>
        <begin position="1"/>
        <end position="22"/>
    </location>
</feature>